<dbReference type="RefSeq" id="WP_190998363.1">
    <property type="nucleotide sequence ID" value="NZ_JACXSI010000023.1"/>
</dbReference>
<evidence type="ECO:0000313" key="1">
    <source>
        <dbReference type="EMBL" id="MBD3108837.1"/>
    </source>
</evidence>
<proteinExistence type="predicted"/>
<dbReference type="Proteomes" id="UP000602076">
    <property type="component" value="Unassembled WGS sequence"/>
</dbReference>
<organism evidence="1 2">
    <name type="scientific">Peribacillus faecalis</name>
    <dbReference type="NCBI Taxonomy" id="2772559"/>
    <lineage>
        <taxon>Bacteria</taxon>
        <taxon>Bacillati</taxon>
        <taxon>Bacillota</taxon>
        <taxon>Bacilli</taxon>
        <taxon>Bacillales</taxon>
        <taxon>Bacillaceae</taxon>
        <taxon>Peribacillus</taxon>
    </lineage>
</organism>
<reference evidence="1" key="1">
    <citation type="submission" date="2020-09" db="EMBL/GenBank/DDBJ databases">
        <title>Bacillus faecalis sp. nov., a moderately halophilic bacterium isolated from cow faeces.</title>
        <authorList>
            <person name="Jiang L."/>
            <person name="Lee J."/>
        </authorList>
    </citation>
    <scope>NUCLEOTIDE SEQUENCE</scope>
    <source>
        <strain evidence="1">AGMB 02131</strain>
    </source>
</reference>
<name>A0A927CY46_9BACI</name>
<comment type="caution">
    <text evidence="1">The sequence shown here is derived from an EMBL/GenBank/DDBJ whole genome shotgun (WGS) entry which is preliminary data.</text>
</comment>
<keyword evidence="2" id="KW-1185">Reference proteome</keyword>
<evidence type="ECO:0000313" key="2">
    <source>
        <dbReference type="Proteomes" id="UP000602076"/>
    </source>
</evidence>
<accession>A0A927CY46</accession>
<protein>
    <submittedName>
        <fullName evidence="1">Uncharacterized protein</fullName>
    </submittedName>
</protein>
<sequence length="133" mass="15838">MFLYRLWKVRSFALSRNNFNRDELSIADFRDKSIVIYKQYDIEQYVLQTPNITNQLSGYISTVNGDLIRQSLEEEDVFHITLDKALAFFEPELLKTLHHYSIKELDKTFQYGWLYLKNSPKAPALQSFLMKNF</sequence>
<dbReference type="EMBL" id="JACXSI010000023">
    <property type="protein sequence ID" value="MBD3108837.1"/>
    <property type="molecule type" value="Genomic_DNA"/>
</dbReference>
<gene>
    <name evidence="1" type="ORF">IEO70_10715</name>
</gene>
<dbReference type="AlphaFoldDB" id="A0A927CY46"/>